<evidence type="ECO:0000256" key="2">
    <source>
        <dbReference type="SAM" id="MobiDB-lite"/>
    </source>
</evidence>
<dbReference type="GO" id="GO:0043162">
    <property type="term" value="P:ubiquitin-dependent protein catabolic process via the multivesicular body sorting pathway"/>
    <property type="evidence" value="ECO:0007669"/>
    <property type="project" value="InterPro"/>
</dbReference>
<dbReference type="RefSeq" id="XP_001901110.2">
    <property type="nucleotide sequence ID" value="XM_001901075.2"/>
</dbReference>
<protein>
    <submittedName>
        <fullName evidence="5">Bm12857</fullName>
    </submittedName>
</protein>
<dbReference type="Proteomes" id="UP000006672">
    <property type="component" value="Unassembled WGS sequence"/>
</dbReference>
<dbReference type="CTD" id="6104533"/>
<dbReference type="PANTHER" id="PTHR15960">
    <property type="entry name" value="LD44032P"/>
    <property type="match status" value="1"/>
</dbReference>
<reference evidence="4" key="1">
    <citation type="journal article" date="2007" name="Science">
        <title>Draft genome of the filarial nematode parasite Brugia malayi.</title>
        <authorList>
            <person name="Ghedin E."/>
            <person name="Wang S."/>
            <person name="Spiro D."/>
            <person name="Caler E."/>
            <person name="Zhao Q."/>
            <person name="Crabtree J."/>
            <person name="Allen J.E."/>
            <person name="Delcher A.L."/>
            <person name="Guiliano D.B."/>
            <person name="Miranda-Saavedra D."/>
            <person name="Angiuoli S.V."/>
            <person name="Creasy T."/>
            <person name="Amedeo P."/>
            <person name="Haas B."/>
            <person name="El-Sayed N.M."/>
            <person name="Wortman J.R."/>
            <person name="Feldblyum T."/>
            <person name="Tallon L."/>
            <person name="Schatz M."/>
            <person name="Shumway M."/>
            <person name="Koo H."/>
            <person name="Salzberg S.L."/>
            <person name="Schobel S."/>
            <person name="Pertea M."/>
            <person name="Pop M."/>
            <person name="White O."/>
            <person name="Barton G.J."/>
            <person name="Carlow C.K."/>
            <person name="Crawford M.J."/>
            <person name="Daub J."/>
            <person name="Dimmic M.W."/>
            <person name="Estes C.F."/>
            <person name="Foster J.M."/>
            <person name="Ganatra M."/>
            <person name="Gregory W.F."/>
            <person name="Johnson N.M."/>
            <person name="Jin J."/>
            <person name="Komuniecki R."/>
            <person name="Korf I."/>
            <person name="Kumar S."/>
            <person name="Laney S."/>
            <person name="Li B.W."/>
            <person name="Li W."/>
            <person name="Lindblom T.H."/>
            <person name="Lustigman S."/>
            <person name="Ma D."/>
            <person name="Maina C.V."/>
            <person name="Martin D.M."/>
            <person name="McCarter J.P."/>
            <person name="McReynolds L."/>
            <person name="Mitreva M."/>
            <person name="Nutman T.B."/>
            <person name="Parkinson J."/>
            <person name="Peregrin-Alvarez J.M."/>
            <person name="Poole C."/>
            <person name="Ren Q."/>
            <person name="Saunders L."/>
            <person name="Sluder A.E."/>
            <person name="Smith K."/>
            <person name="Stanke M."/>
            <person name="Unnasch T.R."/>
            <person name="Ware J."/>
            <person name="Wei A.D."/>
            <person name="Weil G."/>
            <person name="Williams D.J."/>
            <person name="Zhang Y."/>
            <person name="Williams S.A."/>
            <person name="Fraser-Liggett C."/>
            <person name="Slatko B."/>
            <person name="Blaxter M.L."/>
            <person name="Scott A.L."/>
        </authorList>
    </citation>
    <scope>NUCLEOTIDE SEQUENCE</scope>
    <source>
        <strain evidence="4">FR3</strain>
    </source>
</reference>
<reference evidence="5" key="3">
    <citation type="submission" date="2022-04" db="UniProtKB">
        <authorList>
            <consortium name="WormBaseParasite"/>
        </authorList>
    </citation>
    <scope>IDENTIFICATION</scope>
</reference>
<proteinExistence type="predicted"/>
<gene>
    <name evidence="3" type="primary">Bm12857</name>
    <name evidence="3" type="ORF">BM_BM12857</name>
</gene>
<keyword evidence="1" id="KW-0175">Coiled coil</keyword>
<dbReference type="OrthoDB" id="5831141at2759"/>
<evidence type="ECO:0000313" key="3">
    <source>
        <dbReference type="EMBL" id="VIO96274.1"/>
    </source>
</evidence>
<reference evidence="3" key="2">
    <citation type="submission" date="2019-04" db="EMBL/GenBank/DDBJ databases">
        <authorList>
            <person name="Howe K."/>
            <person name="Paulini M."/>
            <person name="Williams G."/>
        </authorList>
    </citation>
    <scope>NUCLEOTIDE SEQUENCE [LARGE SCALE GENOMIC DNA]</scope>
    <source>
        <strain evidence="3">FR3</strain>
    </source>
</reference>
<feature type="compositionally biased region" description="Low complexity" evidence="2">
    <location>
        <begin position="172"/>
        <end position="191"/>
    </location>
</feature>
<accession>A0A8L7SPB3</accession>
<feature type="coiled-coil region" evidence="1">
    <location>
        <begin position="58"/>
        <end position="85"/>
    </location>
</feature>
<evidence type="ECO:0000313" key="4">
    <source>
        <dbReference type="Proteomes" id="UP000006672"/>
    </source>
</evidence>
<evidence type="ECO:0000256" key="1">
    <source>
        <dbReference type="SAM" id="Coils"/>
    </source>
</evidence>
<dbReference type="AlphaFoldDB" id="A0A4E9FIN6"/>
<dbReference type="GO" id="GO:0000813">
    <property type="term" value="C:ESCRT I complex"/>
    <property type="evidence" value="ECO:0007669"/>
    <property type="project" value="InterPro"/>
</dbReference>
<dbReference type="EMBL" id="CAAKNF010000194">
    <property type="protein sequence ID" value="VIO96274.1"/>
    <property type="molecule type" value="Genomic_DNA"/>
</dbReference>
<dbReference type="KEGG" id="bmy:BM_BM12857"/>
<sequence>MLIVFAVMSSTHLEDYVYDVHMDISHQFFPLPSVAVPNITINRPSVTEYSFESERKAIADYEKNKAALTIKVKEMKTKNVNSERQSSIVVERAPNITCGLHTRKVYSNAILEPSRVAVTTSQQPNTKQVKPAMNTFEEFELKPNLFDLLELRTIDDKAALEQILANAPPPLSSNVVGSSAQSSSGSLSSSSIPNMGLKVSGSDNAHSLYNLSTLKSYSSSFGIGVPSASFRQNL</sequence>
<accession>A0A4E9FIN6</accession>
<dbReference type="WBParaSite" id="Bm12857.1">
    <property type="protein sequence ID" value="Bm12857.1"/>
    <property type="gene ID" value="WBGene00233118"/>
</dbReference>
<dbReference type="GeneID" id="6104533"/>
<dbReference type="PANTHER" id="PTHR15960:SF5">
    <property type="entry name" value="LD44032P"/>
    <property type="match status" value="1"/>
</dbReference>
<dbReference type="GO" id="GO:0043130">
    <property type="term" value="F:ubiquitin binding"/>
    <property type="evidence" value="ECO:0007669"/>
    <property type="project" value="InterPro"/>
</dbReference>
<keyword evidence="4" id="KW-1185">Reference proteome</keyword>
<evidence type="ECO:0000313" key="5">
    <source>
        <dbReference type="WBParaSite" id="Bm12857.1"/>
    </source>
</evidence>
<dbReference type="InterPro" id="IPR038870">
    <property type="entry name" value="UBAP1"/>
</dbReference>
<organism evidence="3">
    <name type="scientific">Brugia malayi</name>
    <name type="common">Filarial nematode worm</name>
    <dbReference type="NCBI Taxonomy" id="6279"/>
    <lineage>
        <taxon>Eukaryota</taxon>
        <taxon>Metazoa</taxon>
        <taxon>Ecdysozoa</taxon>
        <taxon>Nematoda</taxon>
        <taxon>Chromadorea</taxon>
        <taxon>Rhabditida</taxon>
        <taxon>Spirurina</taxon>
        <taxon>Spiruromorpha</taxon>
        <taxon>Filarioidea</taxon>
        <taxon>Onchocercidae</taxon>
        <taxon>Brugia</taxon>
    </lineage>
</organism>
<feature type="region of interest" description="Disordered" evidence="2">
    <location>
        <begin position="171"/>
        <end position="193"/>
    </location>
</feature>
<name>A0A4E9FIN6_BRUMA</name>